<evidence type="ECO:0000313" key="2">
    <source>
        <dbReference type="Proteomes" id="UP000231586"/>
    </source>
</evidence>
<dbReference type="RefSeq" id="WP_100348678.1">
    <property type="nucleotide sequence ID" value="NZ_PGTZ01000006.1"/>
</dbReference>
<gene>
    <name evidence="1" type="ORF">CLV34_0540</name>
</gene>
<accession>A0A2M8WUV7</accession>
<dbReference type="EMBL" id="PGTZ01000006">
    <property type="protein sequence ID" value="PJI94694.1"/>
    <property type="molecule type" value="Genomic_DNA"/>
</dbReference>
<dbReference type="AlphaFoldDB" id="A0A2M8WUV7"/>
<organism evidence="1 2">
    <name type="scientific">Luteimicrobium subarcticum</name>
    <dbReference type="NCBI Taxonomy" id="620910"/>
    <lineage>
        <taxon>Bacteria</taxon>
        <taxon>Bacillati</taxon>
        <taxon>Actinomycetota</taxon>
        <taxon>Actinomycetes</taxon>
        <taxon>Micrococcales</taxon>
        <taxon>Luteimicrobium</taxon>
    </lineage>
</organism>
<evidence type="ECO:0000313" key="1">
    <source>
        <dbReference type="EMBL" id="PJI94694.1"/>
    </source>
</evidence>
<evidence type="ECO:0008006" key="3">
    <source>
        <dbReference type="Google" id="ProtNLM"/>
    </source>
</evidence>
<comment type="caution">
    <text evidence="1">The sequence shown here is derived from an EMBL/GenBank/DDBJ whole genome shotgun (WGS) entry which is preliminary data.</text>
</comment>
<proteinExistence type="predicted"/>
<sequence>MTKADVRMRAEMARKYLEVAQLVMGEEPADRQVAAGVAVLAAIAASDAMCGVSLGGAPQGQSHDEAVRVLAGIRPLGEQLAKNLRRVLADKASSQYGTTYLSPAVVGAMLKNAQALVDGLAAHGL</sequence>
<keyword evidence="2" id="KW-1185">Reference proteome</keyword>
<reference evidence="1 2" key="1">
    <citation type="submission" date="2017-11" db="EMBL/GenBank/DDBJ databases">
        <title>Genomic Encyclopedia of Archaeal and Bacterial Type Strains, Phase II (KMG-II): From Individual Species to Whole Genera.</title>
        <authorList>
            <person name="Goeker M."/>
        </authorList>
    </citation>
    <scope>NUCLEOTIDE SEQUENCE [LARGE SCALE GENOMIC DNA]</scope>
    <source>
        <strain evidence="1 2">DSM 22413</strain>
    </source>
</reference>
<protein>
    <recommendedName>
        <fullName evidence="3">HEPN domain-containing protein</fullName>
    </recommendedName>
</protein>
<dbReference type="OrthoDB" id="4829202at2"/>
<dbReference type="Proteomes" id="UP000231586">
    <property type="component" value="Unassembled WGS sequence"/>
</dbReference>
<name>A0A2M8WUV7_9MICO</name>